<evidence type="ECO:0000313" key="2">
    <source>
        <dbReference type="EMBL" id="AKF04264.1"/>
    </source>
</evidence>
<dbReference type="Pfam" id="PF07977">
    <property type="entry name" value="FabA"/>
    <property type="match status" value="1"/>
</dbReference>
<dbReference type="OrthoDB" id="5503791at2"/>
<accession>A0A0F6SDY7</accession>
<organism evidence="2 3">
    <name type="scientific">Sandaracinus amylolyticus</name>
    <dbReference type="NCBI Taxonomy" id="927083"/>
    <lineage>
        <taxon>Bacteria</taxon>
        <taxon>Pseudomonadati</taxon>
        <taxon>Myxococcota</taxon>
        <taxon>Polyangia</taxon>
        <taxon>Polyangiales</taxon>
        <taxon>Sandaracinaceae</taxon>
        <taxon>Sandaracinus</taxon>
    </lineage>
</organism>
<keyword evidence="3" id="KW-1185">Reference proteome</keyword>
<sequence length="193" mass="20796">MIELEPLKLGADVVQMLLPHRRPFLFVDATIAITLRPRPALRAVKLVSANEPVFEGHFPGVSLWPGVYTIEGLGQTINLLDVIDFAARELDAGGTSPAALLDALRAIDARARLGGRPPSAIETQLLDGLGAPRARIGFAGAIDVKLIEPVFAGSMIEYRVTRTHELANARRYDVEARVADRPVARGTMTSATP</sequence>
<dbReference type="Proteomes" id="UP000034883">
    <property type="component" value="Chromosome"/>
</dbReference>
<dbReference type="InterPro" id="IPR029069">
    <property type="entry name" value="HotDog_dom_sf"/>
</dbReference>
<dbReference type="EMBL" id="CP011125">
    <property type="protein sequence ID" value="AKF04264.1"/>
    <property type="molecule type" value="Genomic_DNA"/>
</dbReference>
<keyword evidence="1" id="KW-0456">Lyase</keyword>
<dbReference type="AlphaFoldDB" id="A0A0F6SDY7"/>
<protein>
    <submittedName>
        <fullName evidence="2">3-hydroxyacyl-[acyl-carrier-protein] dehydratase</fullName>
    </submittedName>
</protein>
<dbReference type="Gene3D" id="3.10.129.10">
    <property type="entry name" value="Hotdog Thioesterase"/>
    <property type="match status" value="1"/>
</dbReference>
<name>A0A0F6SDY7_9BACT</name>
<proteinExistence type="predicted"/>
<dbReference type="GO" id="GO:0016829">
    <property type="term" value="F:lyase activity"/>
    <property type="evidence" value="ECO:0007669"/>
    <property type="project" value="UniProtKB-KW"/>
</dbReference>
<gene>
    <name evidence="2" type="ORF">DB32_001413</name>
</gene>
<dbReference type="RefSeq" id="WP_053231618.1">
    <property type="nucleotide sequence ID" value="NZ_CP011125.1"/>
</dbReference>
<dbReference type="KEGG" id="samy:DB32_001413"/>
<dbReference type="PANTHER" id="PTHR30272">
    <property type="entry name" value="3-HYDROXYACYL-[ACYL-CARRIER-PROTEIN] DEHYDRATASE"/>
    <property type="match status" value="1"/>
</dbReference>
<evidence type="ECO:0000313" key="3">
    <source>
        <dbReference type="Proteomes" id="UP000034883"/>
    </source>
</evidence>
<dbReference type="InterPro" id="IPR013114">
    <property type="entry name" value="FabA_FabZ"/>
</dbReference>
<evidence type="ECO:0000256" key="1">
    <source>
        <dbReference type="ARBA" id="ARBA00023239"/>
    </source>
</evidence>
<dbReference type="SUPFAM" id="SSF54637">
    <property type="entry name" value="Thioesterase/thiol ester dehydrase-isomerase"/>
    <property type="match status" value="2"/>
</dbReference>
<dbReference type="PANTHER" id="PTHR30272:SF1">
    <property type="entry name" value="3-HYDROXYACYL-[ACYL-CARRIER-PROTEIN] DEHYDRATASE"/>
    <property type="match status" value="1"/>
</dbReference>
<dbReference type="STRING" id="927083.DB32_001413"/>
<reference evidence="2 3" key="1">
    <citation type="submission" date="2015-03" db="EMBL/GenBank/DDBJ databases">
        <title>Genome assembly of Sandaracinus amylolyticus DSM 53668.</title>
        <authorList>
            <person name="Sharma G."/>
            <person name="Subramanian S."/>
        </authorList>
    </citation>
    <scope>NUCLEOTIDE SEQUENCE [LARGE SCALE GENOMIC DNA]</scope>
    <source>
        <strain evidence="2 3">DSM 53668</strain>
    </source>
</reference>